<sequence>MLKADLIKASQRWAYLLKESTSTKSLPSCPLVYERNEIDKCLEIQAEQELCDRDMERSRMGIGVDEEGWVVSETYETAKEKSRILKEEVLMAAEPKGRAMIEKHWPFADRNEDE</sequence>
<evidence type="ECO:0000313" key="1">
    <source>
        <dbReference type="EMBL" id="KAI2382378.1"/>
    </source>
</evidence>
<accession>A0ACB8UPB1</accession>
<reference evidence="1" key="1">
    <citation type="journal article" date="2022" name="bioRxiv">
        <title>Population genetic analysis of Ophidiomyces ophidiicola, the causative agent of snake fungal disease, indicates recent introductions to the USA.</title>
        <authorList>
            <person name="Ladner J.T."/>
            <person name="Palmer J.M."/>
            <person name="Ettinger C.L."/>
            <person name="Stajich J.E."/>
            <person name="Farrell T.M."/>
            <person name="Glorioso B.M."/>
            <person name="Lawson B."/>
            <person name="Price S.J."/>
            <person name="Stengle A.G."/>
            <person name="Grear D.A."/>
            <person name="Lorch J.M."/>
        </authorList>
    </citation>
    <scope>NUCLEOTIDE SEQUENCE</scope>
    <source>
        <strain evidence="1">NWHC 24266-5</strain>
    </source>
</reference>
<name>A0ACB8UPB1_9EURO</name>
<gene>
    <name evidence="1" type="ORF">LOY88_006075</name>
</gene>
<dbReference type="EMBL" id="JALBCA010000127">
    <property type="protein sequence ID" value="KAI2382378.1"/>
    <property type="molecule type" value="Genomic_DNA"/>
</dbReference>
<proteinExistence type="predicted"/>
<protein>
    <submittedName>
        <fullName evidence="1">Uncharacterized protein</fullName>
    </submittedName>
</protein>
<comment type="caution">
    <text evidence="1">The sequence shown here is derived from an EMBL/GenBank/DDBJ whole genome shotgun (WGS) entry which is preliminary data.</text>
</comment>
<organism evidence="1">
    <name type="scientific">Ophidiomyces ophidiicola</name>
    <dbReference type="NCBI Taxonomy" id="1387563"/>
    <lineage>
        <taxon>Eukaryota</taxon>
        <taxon>Fungi</taxon>
        <taxon>Dikarya</taxon>
        <taxon>Ascomycota</taxon>
        <taxon>Pezizomycotina</taxon>
        <taxon>Eurotiomycetes</taxon>
        <taxon>Eurotiomycetidae</taxon>
        <taxon>Onygenales</taxon>
        <taxon>Onygenaceae</taxon>
        <taxon>Ophidiomyces</taxon>
    </lineage>
</organism>